<comment type="caution">
    <text evidence="4">The sequence shown here is derived from an EMBL/GenBank/DDBJ whole genome shotgun (WGS) entry which is preliminary data.</text>
</comment>
<dbReference type="Gene3D" id="3.40.630.30">
    <property type="match status" value="1"/>
</dbReference>
<dbReference type="CDD" id="cd04301">
    <property type="entry name" value="NAT_SF"/>
    <property type="match status" value="1"/>
</dbReference>
<evidence type="ECO:0000313" key="4">
    <source>
        <dbReference type="EMBL" id="GAA1529913.1"/>
    </source>
</evidence>
<feature type="domain" description="N-acetyltransferase" evidence="3">
    <location>
        <begin position="1"/>
        <end position="159"/>
    </location>
</feature>
<dbReference type="Proteomes" id="UP001501470">
    <property type="component" value="Unassembled WGS sequence"/>
</dbReference>
<dbReference type="PANTHER" id="PTHR43877">
    <property type="entry name" value="AMINOALKYLPHOSPHONATE N-ACETYLTRANSFERASE-RELATED-RELATED"/>
    <property type="match status" value="1"/>
</dbReference>
<dbReference type="InterPro" id="IPR050832">
    <property type="entry name" value="Bact_Acetyltransf"/>
</dbReference>
<reference evidence="4 5" key="1">
    <citation type="journal article" date="2019" name="Int. J. Syst. Evol. Microbiol.">
        <title>The Global Catalogue of Microorganisms (GCM) 10K type strain sequencing project: providing services to taxonomists for standard genome sequencing and annotation.</title>
        <authorList>
            <consortium name="The Broad Institute Genomics Platform"/>
            <consortium name="The Broad Institute Genome Sequencing Center for Infectious Disease"/>
            <person name="Wu L."/>
            <person name="Ma J."/>
        </authorList>
    </citation>
    <scope>NUCLEOTIDE SEQUENCE [LARGE SCALE GENOMIC DNA]</scope>
    <source>
        <strain evidence="4 5">JCM 15933</strain>
    </source>
</reference>
<sequence length="167" mass="18564">MRLRQPDDLDTCIEMLRAVHETDGYPLRWPADPRRWLNPPHLLQAWLAEDPTGAIVGHVAVRHLHDGGGDVAAHTGRADLSRLYVAPGARRRGVAGALVACVVSWAARHGHVLTLDVTEERRSAATAFYEATGWRHLTTTDADWVADDGSPVRLRRYVLDPAPRTRM</sequence>
<evidence type="ECO:0000256" key="1">
    <source>
        <dbReference type="ARBA" id="ARBA00022679"/>
    </source>
</evidence>
<dbReference type="InterPro" id="IPR016181">
    <property type="entry name" value="Acyl_CoA_acyltransferase"/>
</dbReference>
<name>A0ABN2B1A7_9ACTN</name>
<dbReference type="Pfam" id="PF00583">
    <property type="entry name" value="Acetyltransf_1"/>
    <property type="match status" value="1"/>
</dbReference>
<proteinExistence type="predicted"/>
<evidence type="ECO:0000313" key="5">
    <source>
        <dbReference type="Proteomes" id="UP001501470"/>
    </source>
</evidence>
<gene>
    <name evidence="4" type="ORF">GCM10009827_054050</name>
</gene>
<keyword evidence="2" id="KW-0012">Acyltransferase</keyword>
<accession>A0ABN2B1A7</accession>
<protein>
    <recommendedName>
        <fullName evidence="3">N-acetyltransferase domain-containing protein</fullName>
    </recommendedName>
</protein>
<organism evidence="4 5">
    <name type="scientific">Dactylosporangium maewongense</name>
    <dbReference type="NCBI Taxonomy" id="634393"/>
    <lineage>
        <taxon>Bacteria</taxon>
        <taxon>Bacillati</taxon>
        <taxon>Actinomycetota</taxon>
        <taxon>Actinomycetes</taxon>
        <taxon>Micromonosporales</taxon>
        <taxon>Micromonosporaceae</taxon>
        <taxon>Dactylosporangium</taxon>
    </lineage>
</organism>
<dbReference type="PANTHER" id="PTHR43877:SF2">
    <property type="entry name" value="AMINOALKYLPHOSPHONATE N-ACETYLTRANSFERASE-RELATED"/>
    <property type="match status" value="1"/>
</dbReference>
<evidence type="ECO:0000259" key="3">
    <source>
        <dbReference type="PROSITE" id="PS51186"/>
    </source>
</evidence>
<dbReference type="InterPro" id="IPR000182">
    <property type="entry name" value="GNAT_dom"/>
</dbReference>
<dbReference type="PROSITE" id="PS51186">
    <property type="entry name" value="GNAT"/>
    <property type="match status" value="1"/>
</dbReference>
<evidence type="ECO:0000256" key="2">
    <source>
        <dbReference type="ARBA" id="ARBA00023315"/>
    </source>
</evidence>
<keyword evidence="5" id="KW-1185">Reference proteome</keyword>
<dbReference type="SUPFAM" id="SSF55729">
    <property type="entry name" value="Acyl-CoA N-acyltransferases (Nat)"/>
    <property type="match status" value="1"/>
</dbReference>
<keyword evidence="1" id="KW-0808">Transferase</keyword>
<dbReference type="EMBL" id="BAAAQD010000011">
    <property type="protein sequence ID" value="GAA1529913.1"/>
    <property type="molecule type" value="Genomic_DNA"/>
</dbReference>